<evidence type="ECO:0000313" key="1">
    <source>
        <dbReference type="EMBL" id="KKM59866.1"/>
    </source>
</evidence>
<accession>A0A0F9JC80</accession>
<protein>
    <recommendedName>
        <fullName evidence="2">Translation elongation factor SelB winged helix type 3 domain-containing protein</fullName>
    </recommendedName>
</protein>
<comment type="caution">
    <text evidence="1">The sequence shown here is derived from an EMBL/GenBank/DDBJ whole genome shotgun (WGS) entry which is preliminary data.</text>
</comment>
<dbReference type="AlphaFoldDB" id="A0A0F9JC80"/>
<name>A0A0F9JC80_9ZZZZ</name>
<organism evidence="1">
    <name type="scientific">marine sediment metagenome</name>
    <dbReference type="NCBI Taxonomy" id="412755"/>
    <lineage>
        <taxon>unclassified sequences</taxon>
        <taxon>metagenomes</taxon>
        <taxon>ecological metagenomes</taxon>
    </lineage>
</organism>
<dbReference type="EMBL" id="LAZR01011785">
    <property type="protein sequence ID" value="KKM59866.1"/>
    <property type="molecule type" value="Genomic_DNA"/>
</dbReference>
<sequence length="89" mass="10701">MLDNITGNLNLDNRIPIVHKYIHRKILERGSKLLKDIPADETRIERVCMRRFLSRYMVPIEIQNTFLKEMEHYGLIKIKNKRIIELIVK</sequence>
<reference evidence="1" key="1">
    <citation type="journal article" date="2015" name="Nature">
        <title>Complex archaea that bridge the gap between prokaryotes and eukaryotes.</title>
        <authorList>
            <person name="Spang A."/>
            <person name="Saw J.H."/>
            <person name="Jorgensen S.L."/>
            <person name="Zaremba-Niedzwiedzka K."/>
            <person name="Martijn J."/>
            <person name="Lind A.E."/>
            <person name="van Eijk R."/>
            <person name="Schleper C."/>
            <person name="Guy L."/>
            <person name="Ettema T.J."/>
        </authorList>
    </citation>
    <scope>NUCLEOTIDE SEQUENCE</scope>
</reference>
<gene>
    <name evidence="1" type="ORF">LCGC14_1547650</name>
</gene>
<evidence type="ECO:0008006" key="2">
    <source>
        <dbReference type="Google" id="ProtNLM"/>
    </source>
</evidence>
<proteinExistence type="predicted"/>